<dbReference type="AlphaFoldDB" id="A0A2L2U0F2"/>
<accession>A0A2L2U0F2</accession>
<proteinExistence type="predicted"/>
<reference evidence="2" key="1">
    <citation type="submission" date="2014-10" db="EMBL/GenBank/DDBJ databases">
        <authorList>
            <person name="King R."/>
        </authorList>
    </citation>
    <scope>NUCLEOTIDE SEQUENCE [LARGE SCALE GENOMIC DNA]</scope>
    <source>
        <strain evidence="2">A3/5</strain>
    </source>
</reference>
<dbReference type="InterPro" id="IPR027417">
    <property type="entry name" value="P-loop_NTPase"/>
</dbReference>
<dbReference type="KEGG" id="fvn:FVRRES_03727"/>
<dbReference type="RefSeq" id="XP_025590930.1">
    <property type="nucleotide sequence ID" value="XM_025731957.1"/>
</dbReference>
<evidence type="ECO:0008006" key="3">
    <source>
        <dbReference type="Google" id="ProtNLM"/>
    </source>
</evidence>
<evidence type="ECO:0000313" key="1">
    <source>
        <dbReference type="EMBL" id="CEI67215.1"/>
    </source>
</evidence>
<dbReference type="GeneID" id="37255366"/>
<protein>
    <recommendedName>
        <fullName evidence="3">DNA2/NAM7 helicase helicase domain-containing protein</fullName>
    </recommendedName>
</protein>
<evidence type="ECO:0000313" key="2">
    <source>
        <dbReference type="Proteomes" id="UP000245910"/>
    </source>
</evidence>
<name>A0A2L2U0F2_9HYPO</name>
<dbReference type="Proteomes" id="UP000245910">
    <property type="component" value="Chromosome I"/>
</dbReference>
<dbReference type="Gene3D" id="3.40.50.300">
    <property type="entry name" value="P-loop containing nucleotide triphosphate hydrolases"/>
    <property type="match status" value="1"/>
</dbReference>
<organism evidence="1 2">
    <name type="scientific">Fusarium venenatum</name>
    <dbReference type="NCBI Taxonomy" id="56646"/>
    <lineage>
        <taxon>Eukaryota</taxon>
        <taxon>Fungi</taxon>
        <taxon>Dikarya</taxon>
        <taxon>Ascomycota</taxon>
        <taxon>Pezizomycotina</taxon>
        <taxon>Sordariomycetes</taxon>
        <taxon>Hypocreomycetidae</taxon>
        <taxon>Hypocreales</taxon>
        <taxon>Nectriaceae</taxon>
        <taxon>Fusarium</taxon>
    </lineage>
</organism>
<dbReference type="EMBL" id="LN649229">
    <property type="protein sequence ID" value="CEI67215.1"/>
    <property type="molecule type" value="Genomic_DNA"/>
</dbReference>
<keyword evidence="2" id="KW-1185">Reference proteome</keyword>
<sequence>MSSAEALRYLVDFDTSLVSKVNLLEELPSVGNVVINNAGPAFIQEIFNKLPKGMKKCFTDMSESYARLHFIGFSEGNESQPLPNIIRMPRMLNDGYLANEFSGIVVTTHTGCASPLLQQELQPDLVIIDDASNMTEATTNYIIAHFTPKAWVITGDHTQDHF</sequence>